<feature type="region of interest" description="Disordered" evidence="1">
    <location>
        <begin position="119"/>
        <end position="162"/>
    </location>
</feature>
<comment type="caution">
    <text evidence="2">The sequence shown here is derived from an EMBL/GenBank/DDBJ whole genome shotgun (WGS) entry which is preliminary data.</text>
</comment>
<feature type="region of interest" description="Disordered" evidence="1">
    <location>
        <begin position="61"/>
        <end position="83"/>
    </location>
</feature>
<protein>
    <submittedName>
        <fullName evidence="2">Uncharacterized protein</fullName>
    </submittedName>
</protein>
<dbReference type="Proteomes" id="UP000032360">
    <property type="component" value="Unassembled WGS sequence"/>
</dbReference>
<evidence type="ECO:0000256" key="1">
    <source>
        <dbReference type="SAM" id="MobiDB-lite"/>
    </source>
</evidence>
<evidence type="ECO:0000313" key="2">
    <source>
        <dbReference type="EMBL" id="KJF17098.1"/>
    </source>
</evidence>
<feature type="compositionally biased region" description="Low complexity" evidence="1">
    <location>
        <begin position="131"/>
        <end position="151"/>
    </location>
</feature>
<dbReference type="EMBL" id="JXYS01000065">
    <property type="protein sequence ID" value="KJF17098.1"/>
    <property type="molecule type" value="Genomic_DNA"/>
</dbReference>
<evidence type="ECO:0000313" key="3">
    <source>
        <dbReference type="Proteomes" id="UP000032360"/>
    </source>
</evidence>
<name>A0A0D8HGP9_9ACTN</name>
<gene>
    <name evidence="2" type="ORF">AXFE_20110</name>
</gene>
<proteinExistence type="predicted"/>
<keyword evidence="3" id="KW-1185">Reference proteome</keyword>
<dbReference type="AlphaFoldDB" id="A0A0D8HGP9"/>
<organism evidence="2 3">
    <name type="scientific">Acidithrix ferrooxidans</name>
    <dbReference type="NCBI Taxonomy" id="1280514"/>
    <lineage>
        <taxon>Bacteria</taxon>
        <taxon>Bacillati</taxon>
        <taxon>Actinomycetota</taxon>
        <taxon>Acidimicrobiia</taxon>
        <taxon>Acidimicrobiales</taxon>
        <taxon>Acidimicrobiaceae</taxon>
        <taxon>Acidithrix</taxon>
    </lineage>
</organism>
<accession>A0A0D8HGP9</accession>
<sequence>MIHFRPSSVSTLIDPRRSVLHILANNEATHSHPAKLLRGTTALPAKTAGEIHRTHLVVRRLRKHSTGPHRPPRRHDQLGGRTRGRREGAVCCWQHSSRCELRSSHASLRRPVYLLSSRAASKPKHKDRYCPSSKSSFPKSSSRASSERVSSMLGRTRLSPRQ</sequence>
<reference evidence="2 3" key="1">
    <citation type="submission" date="2015-01" db="EMBL/GenBank/DDBJ databases">
        <title>Draft genome of the acidophilic iron oxidizer Acidithrix ferrooxidans strain Py-F3.</title>
        <authorList>
            <person name="Poehlein A."/>
            <person name="Eisen S."/>
            <person name="Schloemann M."/>
            <person name="Johnson B.D."/>
            <person name="Daniel R."/>
            <person name="Muehling M."/>
        </authorList>
    </citation>
    <scope>NUCLEOTIDE SEQUENCE [LARGE SCALE GENOMIC DNA]</scope>
    <source>
        <strain evidence="2 3">Py-F3</strain>
    </source>
</reference>
<feature type="compositionally biased region" description="Basic residues" evidence="1">
    <location>
        <begin position="61"/>
        <end position="73"/>
    </location>
</feature>